<accession>A0A1X6XID8</accession>
<organism evidence="2 3">
    <name type="scientific">Brevibacterium yomogidense</name>
    <dbReference type="NCBI Taxonomy" id="946573"/>
    <lineage>
        <taxon>Bacteria</taxon>
        <taxon>Bacillati</taxon>
        <taxon>Actinomycetota</taxon>
        <taxon>Actinomycetes</taxon>
        <taxon>Micrococcales</taxon>
        <taxon>Brevibacteriaceae</taxon>
        <taxon>Brevibacterium</taxon>
    </lineage>
</organism>
<evidence type="ECO:0000313" key="3">
    <source>
        <dbReference type="Proteomes" id="UP000196581"/>
    </source>
</evidence>
<sequence length="389" mass="41800">MLGAAPLDGVRVLEVGTVIMAPYAGKVLKDLGAEVIKAEPPGGDIGRRIGLLGPNGTSVLAMNLNAGKRSIVVDARTGTGRRVMDGLIAWADIVLTNTLPARREEFGLSWDHVRAVNPRAILVTGQGFASDSARRDSPAYDDIVQAASGVADTYRLRDGEPRYSPYVVADKVCGMTMAQSALAALHRRSVDGEGCWVDVPMVDTMAAFTLVEHMGGATFSPARGDVGWSRVLAPQHRPHPALDGWVCVMPYTDANWHSFCTLIERPDYLTHPQVATNRDRSADPTLYEQILADYASQRTCAQIEEECAAAGIPVSRVARVDDLPDDPYLAARPVLSRTAHAREGDYVHVSGPAVFHGHERPLPEDSAVLDGDREAVLSLIGVDAEEPAP</sequence>
<dbReference type="Pfam" id="PF02515">
    <property type="entry name" value="CoA_transf_3"/>
    <property type="match status" value="1"/>
</dbReference>
<gene>
    <name evidence="2" type="ORF">FM105_09875</name>
</gene>
<dbReference type="PANTHER" id="PTHR48207:SF4">
    <property type="entry name" value="BLL6097 PROTEIN"/>
    <property type="match status" value="1"/>
</dbReference>
<evidence type="ECO:0008006" key="4">
    <source>
        <dbReference type="Google" id="ProtNLM"/>
    </source>
</evidence>
<name>A0A1X6XID8_9MICO</name>
<dbReference type="PANTHER" id="PTHR48207">
    <property type="entry name" value="SUCCINATE--HYDROXYMETHYLGLUTARATE COA-TRANSFERASE"/>
    <property type="match status" value="1"/>
</dbReference>
<keyword evidence="1" id="KW-0808">Transferase</keyword>
<proteinExistence type="predicted"/>
<dbReference type="InterPro" id="IPR003673">
    <property type="entry name" value="CoA-Trfase_fam_III"/>
</dbReference>
<evidence type="ECO:0000256" key="1">
    <source>
        <dbReference type="ARBA" id="ARBA00022679"/>
    </source>
</evidence>
<dbReference type="Gene3D" id="3.40.50.10540">
    <property type="entry name" value="Crotonobetainyl-coa:carnitine coa-transferase, domain 1"/>
    <property type="match status" value="1"/>
</dbReference>
<dbReference type="EMBL" id="FWFF01000017">
    <property type="protein sequence ID" value="SLM98916.1"/>
    <property type="molecule type" value="Genomic_DNA"/>
</dbReference>
<dbReference type="SUPFAM" id="SSF89796">
    <property type="entry name" value="CoA-transferase family III (CaiB/BaiF)"/>
    <property type="match status" value="1"/>
</dbReference>
<dbReference type="GO" id="GO:0008410">
    <property type="term" value="F:CoA-transferase activity"/>
    <property type="evidence" value="ECO:0007669"/>
    <property type="project" value="TreeGrafter"/>
</dbReference>
<evidence type="ECO:0000313" key="2">
    <source>
        <dbReference type="EMBL" id="SLM98916.1"/>
    </source>
</evidence>
<dbReference type="Proteomes" id="UP000196581">
    <property type="component" value="Unassembled WGS sequence"/>
</dbReference>
<dbReference type="InterPro" id="IPR050483">
    <property type="entry name" value="CoA-transferase_III_domain"/>
</dbReference>
<keyword evidence="3" id="KW-1185">Reference proteome</keyword>
<reference evidence="3" key="1">
    <citation type="submission" date="2017-02" db="EMBL/GenBank/DDBJ databases">
        <authorList>
            <person name="Dridi B."/>
        </authorList>
    </citation>
    <scope>NUCLEOTIDE SEQUENCE [LARGE SCALE GENOMIC DNA]</scope>
    <source>
        <strain evidence="3">B Co 03.10</strain>
    </source>
</reference>
<protein>
    <recommendedName>
        <fullName evidence="4">CAIB/BAIF family protein</fullName>
    </recommendedName>
</protein>
<dbReference type="InterPro" id="IPR044855">
    <property type="entry name" value="CoA-Trfase_III_dom3_sf"/>
</dbReference>
<dbReference type="InterPro" id="IPR023606">
    <property type="entry name" value="CoA-Trfase_III_dom_1_sf"/>
</dbReference>
<dbReference type="AlphaFoldDB" id="A0A1X6XID8"/>
<dbReference type="Gene3D" id="3.30.1540.10">
    <property type="entry name" value="formyl-coa transferase, domain 3"/>
    <property type="match status" value="1"/>
</dbReference>